<accession>A0A239GQZ0</accession>
<dbReference type="Proteomes" id="UP000198393">
    <property type="component" value="Unassembled WGS sequence"/>
</dbReference>
<evidence type="ECO:0000313" key="2">
    <source>
        <dbReference type="Proteomes" id="UP000198393"/>
    </source>
</evidence>
<reference evidence="1 2" key="1">
    <citation type="submission" date="2017-06" db="EMBL/GenBank/DDBJ databases">
        <authorList>
            <person name="Kim H.J."/>
            <person name="Triplett B.A."/>
        </authorList>
    </citation>
    <scope>NUCLEOTIDE SEQUENCE [LARGE SCALE GENOMIC DNA]</scope>
    <source>
        <strain evidence="1 2">DSM 19307</strain>
    </source>
</reference>
<name>A0A239GQZ0_EKHLU</name>
<proteinExistence type="predicted"/>
<evidence type="ECO:0000313" key="1">
    <source>
        <dbReference type="EMBL" id="SNS71285.1"/>
    </source>
</evidence>
<dbReference type="EMBL" id="FZPD01000002">
    <property type="protein sequence ID" value="SNS71285.1"/>
    <property type="molecule type" value="Genomic_DNA"/>
</dbReference>
<dbReference type="AlphaFoldDB" id="A0A239GQZ0"/>
<protein>
    <submittedName>
        <fullName evidence="1">Uncharacterized protein</fullName>
    </submittedName>
</protein>
<sequence length="217" mass="25286">MNIVLSYQPQHLPPPYAYAAVLEITISDEIEAQFSLEYLGRSEIPEDELRAEGFSYDDRMNWEGTLHQNWKDDIVSFSRTQLKKQPDETYLHISVDGKDDGFPQDINAIDMLFQELMQAVLETAKVESPLVLKLQDESKSFEIAWHFSNRTIKIDHRISNKWNNGRKLLKQAYQLDYDHMKYHKKAKPHTVNPGGDQWFLVEDHTTFNSLISSINTL</sequence>
<gene>
    <name evidence="1" type="ORF">SAMN05421640_0957</name>
</gene>
<keyword evidence="2" id="KW-1185">Reference proteome</keyword>
<organism evidence="1 2">
    <name type="scientific">Ekhidna lutea</name>
    <dbReference type="NCBI Taxonomy" id="447679"/>
    <lineage>
        <taxon>Bacteria</taxon>
        <taxon>Pseudomonadati</taxon>
        <taxon>Bacteroidota</taxon>
        <taxon>Cytophagia</taxon>
        <taxon>Cytophagales</taxon>
        <taxon>Reichenbachiellaceae</taxon>
        <taxon>Ekhidna</taxon>
    </lineage>
</organism>